<evidence type="ECO:0008006" key="3">
    <source>
        <dbReference type="Google" id="ProtNLM"/>
    </source>
</evidence>
<dbReference type="Proteomes" id="UP001204144">
    <property type="component" value="Unassembled WGS sequence"/>
</dbReference>
<accession>A0AAE3H1K9</accession>
<protein>
    <recommendedName>
        <fullName evidence="3">HNH endonuclease</fullName>
    </recommendedName>
</protein>
<organism evidence="1 2">
    <name type="scientific">Lacihabitans soyangensis</name>
    <dbReference type="NCBI Taxonomy" id="869394"/>
    <lineage>
        <taxon>Bacteria</taxon>
        <taxon>Pseudomonadati</taxon>
        <taxon>Bacteroidota</taxon>
        <taxon>Cytophagia</taxon>
        <taxon>Cytophagales</taxon>
        <taxon>Leadbetterellaceae</taxon>
        <taxon>Lacihabitans</taxon>
    </lineage>
</organism>
<evidence type="ECO:0000313" key="2">
    <source>
        <dbReference type="Proteomes" id="UP001204144"/>
    </source>
</evidence>
<reference evidence="1 2" key="1">
    <citation type="submission" date="2018-11" db="EMBL/GenBank/DDBJ databases">
        <title>Novel bacteria species description.</title>
        <authorList>
            <person name="Han J.-H."/>
        </authorList>
    </citation>
    <scope>NUCLEOTIDE SEQUENCE [LARGE SCALE GENOMIC DNA]</scope>
    <source>
        <strain evidence="1 2">KCTC23259</strain>
    </source>
</reference>
<comment type="caution">
    <text evidence="1">The sequence shown here is derived from an EMBL/GenBank/DDBJ whole genome shotgun (WGS) entry which is preliminary data.</text>
</comment>
<gene>
    <name evidence="1" type="ORF">EGI31_08390</name>
</gene>
<keyword evidence="2" id="KW-1185">Reference proteome</keyword>
<sequence>MRRWEYIQRDKKALRSWFNGKKGKISWDMNSFLKWYQYQEKVCRYCGVSEKTCQEVIHKGLLNSKRFATEGVFARGVNRGYWLEIDRKEPNEPYSENNCVLACYFCNNDKSDVFNEKQYLEFKENRSDFLRKLILKENETLSK</sequence>
<name>A0AAE3H1K9_9BACT</name>
<dbReference type="AlphaFoldDB" id="A0AAE3H1K9"/>
<evidence type="ECO:0000313" key="1">
    <source>
        <dbReference type="EMBL" id="MCP9762972.1"/>
    </source>
</evidence>
<dbReference type="EMBL" id="RJUF01000018">
    <property type="protein sequence ID" value="MCP9762972.1"/>
    <property type="molecule type" value="Genomic_DNA"/>
</dbReference>
<dbReference type="Gene3D" id="3.30.40.220">
    <property type="match status" value="1"/>
</dbReference>
<proteinExistence type="predicted"/>